<keyword evidence="2" id="KW-0472">Membrane</keyword>
<dbReference type="NCBIfam" id="NF033591">
    <property type="entry name" value="transpos_IS4_2"/>
    <property type="match status" value="1"/>
</dbReference>
<evidence type="ECO:0000256" key="2">
    <source>
        <dbReference type="SAM" id="Phobius"/>
    </source>
</evidence>
<feature type="transmembrane region" description="Helical" evidence="2">
    <location>
        <begin position="319"/>
        <end position="339"/>
    </location>
</feature>
<evidence type="ECO:0000259" key="3">
    <source>
        <dbReference type="Pfam" id="PF01609"/>
    </source>
</evidence>
<reference evidence="4" key="1">
    <citation type="submission" date="2017-10" db="EMBL/GenBank/DDBJ databases">
        <title>Massilia psychrophilum sp. nov., a novel purple-pigmented bacterium isolated from Tianshan glacier, Xinjiang Municipality, China.</title>
        <authorList>
            <person name="Wang H."/>
        </authorList>
    </citation>
    <scope>NUCLEOTIDE SEQUENCE [LARGE SCALE GENOMIC DNA]</scope>
    <source>
        <strain evidence="4">B2</strain>
    </source>
</reference>
<dbReference type="PANTHER" id="PTHR35404">
    <property type="entry name" value="TRANSPOSASE OF TN10"/>
    <property type="match status" value="1"/>
</dbReference>
<dbReference type="GO" id="GO:0006313">
    <property type="term" value="P:DNA transposition"/>
    <property type="evidence" value="ECO:0007669"/>
    <property type="project" value="InterPro"/>
</dbReference>
<keyword evidence="5" id="KW-1185">Reference proteome</keyword>
<dbReference type="KEGG" id="mass:CR152_04235"/>
<dbReference type="InterPro" id="IPR047658">
    <property type="entry name" value="IS4-like_transpos"/>
</dbReference>
<dbReference type="InterPro" id="IPR012337">
    <property type="entry name" value="RNaseH-like_sf"/>
</dbReference>
<dbReference type="InterPro" id="IPR002559">
    <property type="entry name" value="Transposase_11"/>
</dbReference>
<evidence type="ECO:0000313" key="4">
    <source>
        <dbReference type="EMBL" id="ATQ73807.1"/>
    </source>
</evidence>
<sequence length="395" mass="45632">MHAQRIIQKFLDEDCPSIHVKRRACLALVTDAAQRGGLTLLRLSRQVDSATALRHRIKQCDRLLSNGHLESERPEIYRALARRVLHEHRRVAIIVDWSDLLKDVSQHVLRATVVLEGRSFVIYEEIHDSDSYNVAAVHGKFMETLRTILPERCEPIIITDAGFRGTWFRMLNKLKFAWIGRVRNREQMLLRGSEEWVDCQQLYPRARKHAQDLGIVDHVKSAPVKCRMVLTKKDGKGRQNKTAFGEKKQSAHSKKQAKGQREPWLLAVSTKLAALNADEIVKWYECRMQIEQTFRDLKNPQWGMGLRDSQTRKPRRLKALLLIAALLSFAFWLIGLAALARGFRIQYGSLAKASQTVSILTLARRWIDEHQKRMTLPELAQALTQLRHMIKTYDI</sequence>
<dbReference type="SUPFAM" id="SSF53098">
    <property type="entry name" value="Ribonuclease H-like"/>
    <property type="match status" value="1"/>
</dbReference>
<dbReference type="RefSeq" id="WP_099873823.1">
    <property type="nucleotide sequence ID" value="NZ_CP024608.1"/>
</dbReference>
<dbReference type="EMBL" id="CP024608">
    <property type="protein sequence ID" value="ATQ73807.1"/>
    <property type="molecule type" value="Genomic_DNA"/>
</dbReference>
<dbReference type="Proteomes" id="UP000229897">
    <property type="component" value="Chromosome"/>
</dbReference>
<evidence type="ECO:0000313" key="5">
    <source>
        <dbReference type="Proteomes" id="UP000229897"/>
    </source>
</evidence>
<dbReference type="GO" id="GO:0003677">
    <property type="term" value="F:DNA binding"/>
    <property type="evidence" value="ECO:0007669"/>
    <property type="project" value="InterPro"/>
</dbReference>
<dbReference type="Pfam" id="PF01609">
    <property type="entry name" value="DDE_Tnp_1"/>
    <property type="match status" value="1"/>
</dbReference>
<protein>
    <recommendedName>
        <fullName evidence="3">Transposase IS4-like domain-containing protein</fullName>
    </recommendedName>
</protein>
<feature type="domain" description="Transposase IS4-like" evidence="3">
    <location>
        <begin position="107"/>
        <end position="326"/>
    </location>
</feature>
<dbReference type="AlphaFoldDB" id="A0A2D2DFS2"/>
<accession>A0A2D2DFS2</accession>
<organism evidence="4 5">
    <name type="scientific">Massilia violaceinigra</name>
    <dbReference type="NCBI Taxonomy" id="2045208"/>
    <lineage>
        <taxon>Bacteria</taxon>
        <taxon>Pseudomonadati</taxon>
        <taxon>Pseudomonadota</taxon>
        <taxon>Betaproteobacteria</taxon>
        <taxon>Burkholderiales</taxon>
        <taxon>Oxalobacteraceae</taxon>
        <taxon>Telluria group</taxon>
        <taxon>Massilia</taxon>
    </lineage>
</organism>
<feature type="region of interest" description="Disordered" evidence="1">
    <location>
        <begin position="234"/>
        <end position="258"/>
    </location>
</feature>
<dbReference type="OrthoDB" id="6310056at2"/>
<name>A0A2D2DFS2_9BURK</name>
<keyword evidence="2" id="KW-0812">Transmembrane</keyword>
<proteinExistence type="predicted"/>
<evidence type="ECO:0000256" key="1">
    <source>
        <dbReference type="SAM" id="MobiDB-lite"/>
    </source>
</evidence>
<gene>
    <name evidence="4" type="ORF">CR152_04235</name>
</gene>
<keyword evidence="2" id="KW-1133">Transmembrane helix</keyword>
<dbReference type="PANTHER" id="PTHR35404:SF8">
    <property type="entry name" value="TRANSPOSASE OF TN10"/>
    <property type="match status" value="1"/>
</dbReference>
<dbReference type="GO" id="GO:0004803">
    <property type="term" value="F:transposase activity"/>
    <property type="evidence" value="ECO:0007669"/>
    <property type="project" value="InterPro"/>
</dbReference>